<feature type="non-terminal residue" evidence="1">
    <location>
        <position position="1"/>
    </location>
</feature>
<name>X1LXM8_9ZZZZ</name>
<comment type="caution">
    <text evidence="1">The sequence shown here is derived from an EMBL/GenBank/DDBJ whole genome shotgun (WGS) entry which is preliminary data.</text>
</comment>
<organism evidence="1">
    <name type="scientific">marine sediment metagenome</name>
    <dbReference type="NCBI Taxonomy" id="412755"/>
    <lineage>
        <taxon>unclassified sequences</taxon>
        <taxon>metagenomes</taxon>
        <taxon>ecological metagenomes</taxon>
    </lineage>
</organism>
<proteinExistence type="predicted"/>
<evidence type="ECO:0000313" key="1">
    <source>
        <dbReference type="EMBL" id="GAI07190.1"/>
    </source>
</evidence>
<dbReference type="AlphaFoldDB" id="X1LXM8"/>
<reference evidence="1" key="1">
    <citation type="journal article" date="2014" name="Front. Microbiol.">
        <title>High frequency of phylogenetically diverse reductive dehalogenase-homologous genes in deep subseafloor sedimentary metagenomes.</title>
        <authorList>
            <person name="Kawai M."/>
            <person name="Futagami T."/>
            <person name="Toyoda A."/>
            <person name="Takaki Y."/>
            <person name="Nishi S."/>
            <person name="Hori S."/>
            <person name="Arai W."/>
            <person name="Tsubouchi T."/>
            <person name="Morono Y."/>
            <person name="Uchiyama I."/>
            <person name="Ito T."/>
            <person name="Fujiyama A."/>
            <person name="Inagaki F."/>
            <person name="Takami H."/>
        </authorList>
    </citation>
    <scope>NUCLEOTIDE SEQUENCE</scope>
    <source>
        <strain evidence="1">Expedition CK06-06</strain>
    </source>
</reference>
<accession>X1LXM8</accession>
<dbReference type="EMBL" id="BARV01010038">
    <property type="protein sequence ID" value="GAI07190.1"/>
    <property type="molecule type" value="Genomic_DNA"/>
</dbReference>
<sequence>EPILDRVPSRAIDEKDSISLMFFFIFEIFVHNEIEIDDLWAYTAHKRKTE</sequence>
<protein>
    <submittedName>
        <fullName evidence="1">Uncharacterized protein</fullName>
    </submittedName>
</protein>
<gene>
    <name evidence="1" type="ORF">S06H3_19580</name>
</gene>